<dbReference type="RefSeq" id="XP_002504645.1">
    <property type="nucleotide sequence ID" value="XM_002504599.1"/>
</dbReference>
<evidence type="ECO:0000313" key="6">
    <source>
        <dbReference type="Proteomes" id="UP000002009"/>
    </source>
</evidence>
<keyword evidence="6" id="KW-1185">Reference proteome</keyword>
<dbReference type="SUPFAM" id="SSF56112">
    <property type="entry name" value="Protein kinase-like (PK-like)"/>
    <property type="match status" value="1"/>
</dbReference>
<dbReference type="PANTHER" id="PTHR24346">
    <property type="entry name" value="MAP/MICROTUBULE AFFINITY-REGULATING KINASE"/>
    <property type="match status" value="1"/>
</dbReference>
<reference evidence="5 6" key="1">
    <citation type="journal article" date="2009" name="Science">
        <title>Green evolution and dynamic adaptations revealed by genomes of the marine picoeukaryotes Micromonas.</title>
        <authorList>
            <person name="Worden A.Z."/>
            <person name="Lee J.H."/>
            <person name="Mock T."/>
            <person name="Rouze P."/>
            <person name="Simmons M.P."/>
            <person name="Aerts A.L."/>
            <person name="Allen A.E."/>
            <person name="Cuvelier M.L."/>
            <person name="Derelle E."/>
            <person name="Everett M.V."/>
            <person name="Foulon E."/>
            <person name="Grimwood J."/>
            <person name="Gundlach H."/>
            <person name="Henrissat B."/>
            <person name="Napoli C."/>
            <person name="McDonald S.M."/>
            <person name="Parker M.S."/>
            <person name="Rombauts S."/>
            <person name="Salamov A."/>
            <person name="Von Dassow P."/>
            <person name="Badger J.H."/>
            <person name="Coutinho P.M."/>
            <person name="Demir E."/>
            <person name="Dubchak I."/>
            <person name="Gentemann C."/>
            <person name="Eikrem W."/>
            <person name="Gready J.E."/>
            <person name="John U."/>
            <person name="Lanier W."/>
            <person name="Lindquist E.A."/>
            <person name="Lucas S."/>
            <person name="Mayer K.F."/>
            <person name="Moreau H."/>
            <person name="Not F."/>
            <person name="Otillar R."/>
            <person name="Panaud O."/>
            <person name="Pangilinan J."/>
            <person name="Paulsen I."/>
            <person name="Piegu B."/>
            <person name="Poliakov A."/>
            <person name="Robbens S."/>
            <person name="Schmutz J."/>
            <person name="Toulza E."/>
            <person name="Wyss T."/>
            <person name="Zelensky A."/>
            <person name="Zhou K."/>
            <person name="Armbrust E.V."/>
            <person name="Bhattacharya D."/>
            <person name="Goodenough U.W."/>
            <person name="Van de Peer Y."/>
            <person name="Grigoriev I.V."/>
        </authorList>
    </citation>
    <scope>NUCLEOTIDE SEQUENCE [LARGE SCALE GENOMIC DNA]</scope>
    <source>
        <strain evidence="6">RCC299 / NOUM17</strain>
    </source>
</reference>
<dbReference type="GO" id="GO:0005737">
    <property type="term" value="C:cytoplasm"/>
    <property type="evidence" value="ECO:0007669"/>
    <property type="project" value="TreeGrafter"/>
</dbReference>
<protein>
    <recommendedName>
        <fullName evidence="4">Protein kinase domain-containing protein</fullName>
    </recommendedName>
</protein>
<sequence>MTSVDALRDGSFSLGDFRDTKTLHLRADASGNVRLNQYVVIKDLGQGAFGKVKLCLNTQTNRLCALKCINRRSLRRKFGAGLARGGASGDVGLQREIAIMKKLVHPNVVRLYEVIDDAVGQYMFLALEYVPGGPVYDPARYGGEGMGEELARHYLREICRGLDFLHVNGVVHRDLKPDNLLKKTDGGVKICDFGVSELFEYDEAGGDDGRGRVSLDYVTTTAGTPAFQAPELIELNARGGERFGRSSSGKGARGKPSDVWSLGVCLYYMVCGSVPFKGDTTDEVYRNIVGTEPEMPGEMSGDLVDLLTRVLNKNPDERVTLKDIMCHAWVTKRGTLPAVDSTQTATAEPTARELLTSI</sequence>
<evidence type="ECO:0000256" key="1">
    <source>
        <dbReference type="ARBA" id="ARBA00022741"/>
    </source>
</evidence>
<dbReference type="OMA" id="GLHEMIL"/>
<evidence type="ECO:0000256" key="2">
    <source>
        <dbReference type="ARBA" id="ARBA00022840"/>
    </source>
</evidence>
<dbReference type="GeneID" id="8246194"/>
<dbReference type="GO" id="GO:0004674">
    <property type="term" value="F:protein serine/threonine kinase activity"/>
    <property type="evidence" value="ECO:0007669"/>
    <property type="project" value="TreeGrafter"/>
</dbReference>
<feature type="binding site" evidence="3">
    <location>
        <position position="67"/>
    </location>
    <ligand>
        <name>ATP</name>
        <dbReference type="ChEBI" id="CHEBI:30616"/>
    </ligand>
</feature>
<dbReference type="PANTHER" id="PTHR24346:SF77">
    <property type="entry name" value="SERINE THREONINE PROTEIN KINASE"/>
    <property type="match status" value="1"/>
</dbReference>
<dbReference type="InParanoid" id="C1ECH7"/>
<dbReference type="GO" id="GO:0035556">
    <property type="term" value="P:intracellular signal transduction"/>
    <property type="evidence" value="ECO:0007669"/>
    <property type="project" value="TreeGrafter"/>
</dbReference>
<gene>
    <name evidence="5" type="ORF">MICPUN_85139</name>
</gene>
<dbReference type="InterPro" id="IPR011009">
    <property type="entry name" value="Kinase-like_dom_sf"/>
</dbReference>
<dbReference type="Pfam" id="PF00069">
    <property type="entry name" value="Pkinase"/>
    <property type="match status" value="1"/>
</dbReference>
<dbReference type="eggNOG" id="KOG0585">
    <property type="taxonomic scope" value="Eukaryota"/>
</dbReference>
<dbReference type="Gene3D" id="1.10.510.10">
    <property type="entry name" value="Transferase(Phosphotransferase) domain 1"/>
    <property type="match status" value="1"/>
</dbReference>
<keyword evidence="2 3" id="KW-0067">ATP-binding</keyword>
<dbReference type="EMBL" id="CP001329">
    <property type="protein sequence ID" value="ACO65903.1"/>
    <property type="molecule type" value="Genomic_DNA"/>
</dbReference>
<dbReference type="STRING" id="296587.C1ECH7"/>
<name>C1ECH7_MICCC</name>
<keyword evidence="1 3" id="KW-0547">Nucleotide-binding</keyword>
<dbReference type="SMART" id="SM00220">
    <property type="entry name" value="S_TKc"/>
    <property type="match status" value="1"/>
</dbReference>
<dbReference type="OrthoDB" id="68483at2759"/>
<feature type="non-terminal residue" evidence="5">
    <location>
        <position position="358"/>
    </location>
</feature>
<dbReference type="GO" id="GO:0005524">
    <property type="term" value="F:ATP binding"/>
    <property type="evidence" value="ECO:0007669"/>
    <property type="project" value="UniProtKB-UniRule"/>
</dbReference>
<organism evidence="5 6">
    <name type="scientific">Micromonas commoda (strain RCC299 / NOUM17 / CCMP2709)</name>
    <name type="common">Picoplanktonic green alga</name>
    <dbReference type="NCBI Taxonomy" id="296587"/>
    <lineage>
        <taxon>Eukaryota</taxon>
        <taxon>Viridiplantae</taxon>
        <taxon>Chlorophyta</taxon>
        <taxon>Mamiellophyceae</taxon>
        <taxon>Mamiellales</taxon>
        <taxon>Mamiellaceae</taxon>
        <taxon>Micromonas</taxon>
    </lineage>
</organism>
<dbReference type="KEGG" id="mis:MICPUN_85139"/>
<proteinExistence type="predicted"/>
<dbReference type="Proteomes" id="UP000002009">
    <property type="component" value="Chromosome 9"/>
</dbReference>
<dbReference type="FunCoup" id="C1ECH7">
    <property type="interactions" value="596"/>
</dbReference>
<dbReference type="PROSITE" id="PS00107">
    <property type="entry name" value="PROTEIN_KINASE_ATP"/>
    <property type="match status" value="1"/>
</dbReference>
<dbReference type="InterPro" id="IPR017441">
    <property type="entry name" value="Protein_kinase_ATP_BS"/>
</dbReference>
<feature type="domain" description="Protein kinase" evidence="4">
    <location>
        <begin position="38"/>
        <end position="330"/>
    </location>
</feature>
<evidence type="ECO:0000259" key="4">
    <source>
        <dbReference type="PROSITE" id="PS50011"/>
    </source>
</evidence>
<dbReference type="CDD" id="cd14008">
    <property type="entry name" value="STKc_LKB1_CaMKK"/>
    <property type="match status" value="1"/>
</dbReference>
<dbReference type="FunFam" id="1.10.510.10:FF:000571">
    <property type="entry name" value="Maternal embryonic leucine zipper kinase"/>
    <property type="match status" value="1"/>
</dbReference>
<accession>C1ECH7</accession>
<evidence type="ECO:0000256" key="3">
    <source>
        <dbReference type="PROSITE-ProRule" id="PRU10141"/>
    </source>
</evidence>
<dbReference type="PROSITE" id="PS50011">
    <property type="entry name" value="PROTEIN_KINASE_DOM"/>
    <property type="match status" value="1"/>
</dbReference>
<evidence type="ECO:0000313" key="5">
    <source>
        <dbReference type="EMBL" id="ACO65903.1"/>
    </source>
</evidence>
<dbReference type="AlphaFoldDB" id="C1ECH7"/>
<dbReference type="InterPro" id="IPR000719">
    <property type="entry name" value="Prot_kinase_dom"/>
</dbReference>
<dbReference type="FunFam" id="3.30.200.20:FF:000042">
    <property type="entry name" value="Aurora kinase A"/>
    <property type="match status" value="1"/>
</dbReference>